<sequence length="51" mass="5578">MRFTSTPRGARLARRLVSHRLNDRGHPYTAPANEALTAHPHHGGRAPRAAA</sequence>
<protein>
    <submittedName>
        <fullName evidence="2">Uncharacterized protein</fullName>
    </submittedName>
</protein>
<organism evidence="2 3">
    <name type="scientific">Streptomyces zinciresistens K42</name>
    <dbReference type="NCBI Taxonomy" id="700597"/>
    <lineage>
        <taxon>Bacteria</taxon>
        <taxon>Bacillati</taxon>
        <taxon>Actinomycetota</taxon>
        <taxon>Actinomycetes</taxon>
        <taxon>Kitasatosporales</taxon>
        <taxon>Streptomycetaceae</taxon>
        <taxon>Streptomyces</taxon>
    </lineage>
</organism>
<accession>G2GF27</accession>
<name>G2GF27_9ACTN</name>
<comment type="caution">
    <text evidence="2">The sequence shown here is derived from an EMBL/GenBank/DDBJ whole genome shotgun (WGS) entry which is preliminary data.</text>
</comment>
<dbReference type="EMBL" id="AGBF01000074">
    <property type="protein sequence ID" value="EGX57894.1"/>
    <property type="molecule type" value="Genomic_DNA"/>
</dbReference>
<gene>
    <name evidence="2" type="ORF">SZN_20552</name>
</gene>
<dbReference type="Proteomes" id="UP000004217">
    <property type="component" value="Unassembled WGS sequence"/>
</dbReference>
<evidence type="ECO:0000256" key="1">
    <source>
        <dbReference type="SAM" id="MobiDB-lite"/>
    </source>
</evidence>
<reference evidence="2 3" key="1">
    <citation type="submission" date="2011-08" db="EMBL/GenBank/DDBJ databases">
        <authorList>
            <person name="Lin Y."/>
            <person name="Hao X."/>
            <person name="Johnstone L."/>
            <person name="Miller S.J."/>
            <person name="Wei G."/>
            <person name="Rensing C."/>
        </authorList>
    </citation>
    <scope>NUCLEOTIDE SEQUENCE [LARGE SCALE GENOMIC DNA]</scope>
    <source>
        <strain evidence="2 3">K42</strain>
    </source>
</reference>
<dbReference type="PATRIC" id="fig|700597.3.peg.4032"/>
<evidence type="ECO:0000313" key="2">
    <source>
        <dbReference type="EMBL" id="EGX57894.1"/>
    </source>
</evidence>
<dbReference type="AlphaFoldDB" id="G2GF27"/>
<feature type="region of interest" description="Disordered" evidence="1">
    <location>
        <begin position="17"/>
        <end position="51"/>
    </location>
</feature>
<proteinExistence type="predicted"/>
<evidence type="ECO:0000313" key="3">
    <source>
        <dbReference type="Proteomes" id="UP000004217"/>
    </source>
</evidence>
<keyword evidence="3" id="KW-1185">Reference proteome</keyword>